<reference evidence="12 13" key="1">
    <citation type="journal article" date="2021" name="BMC Biol.">
        <title>Horizontally acquired antibacterial genes associated with adaptive radiation of ladybird beetles.</title>
        <authorList>
            <person name="Li H.S."/>
            <person name="Tang X.F."/>
            <person name="Huang Y.H."/>
            <person name="Xu Z.Y."/>
            <person name="Chen M.L."/>
            <person name="Du X.Y."/>
            <person name="Qiu B.Y."/>
            <person name="Chen P.T."/>
            <person name="Zhang W."/>
            <person name="Slipinski A."/>
            <person name="Escalona H.E."/>
            <person name="Waterhouse R.M."/>
            <person name="Zwick A."/>
            <person name="Pang H."/>
        </authorList>
    </citation>
    <scope>NUCLEOTIDE SEQUENCE [LARGE SCALE GENOMIC DNA]</scope>
    <source>
        <strain evidence="12">SYSU2018</strain>
    </source>
</reference>
<feature type="transmembrane region" description="Helical" evidence="10">
    <location>
        <begin position="163"/>
        <end position="189"/>
    </location>
</feature>
<dbReference type="Proteomes" id="UP001516400">
    <property type="component" value="Unassembled WGS sequence"/>
</dbReference>
<dbReference type="Gene3D" id="1.20.1070.10">
    <property type="entry name" value="Rhodopsin 7-helix transmembrane proteins"/>
    <property type="match status" value="1"/>
</dbReference>
<dbReference type="AlphaFoldDB" id="A0ABD2NVN6"/>
<gene>
    <name evidence="12" type="ORF">HHI36_005973</name>
</gene>
<evidence type="ECO:0000313" key="12">
    <source>
        <dbReference type="EMBL" id="KAL3282808.1"/>
    </source>
</evidence>
<dbReference type="PRINTS" id="PR00237">
    <property type="entry name" value="GPCRRHODOPSN"/>
</dbReference>
<evidence type="ECO:0000256" key="2">
    <source>
        <dbReference type="ARBA" id="ARBA00010663"/>
    </source>
</evidence>
<evidence type="ECO:0000256" key="1">
    <source>
        <dbReference type="ARBA" id="ARBA00004651"/>
    </source>
</evidence>
<evidence type="ECO:0000256" key="4">
    <source>
        <dbReference type="ARBA" id="ARBA00022692"/>
    </source>
</evidence>
<keyword evidence="4 10" id="KW-0812">Transmembrane</keyword>
<dbReference type="InterPro" id="IPR017452">
    <property type="entry name" value="GPCR_Rhodpsn_7TM"/>
</dbReference>
<evidence type="ECO:0000256" key="10">
    <source>
        <dbReference type="SAM" id="Phobius"/>
    </source>
</evidence>
<dbReference type="InterPro" id="IPR000276">
    <property type="entry name" value="GPCR_Rhodpsn"/>
</dbReference>
<keyword evidence="5 10" id="KW-1133">Transmembrane helix</keyword>
<evidence type="ECO:0000313" key="13">
    <source>
        <dbReference type="Proteomes" id="UP001516400"/>
    </source>
</evidence>
<comment type="caution">
    <text evidence="12">The sequence shown here is derived from an EMBL/GenBank/DDBJ whole genome shotgun (WGS) entry which is preliminary data.</text>
</comment>
<keyword evidence="8" id="KW-0675">Receptor</keyword>
<dbReference type="PANTHER" id="PTHR24247">
    <property type="entry name" value="5-HYDROXYTRYPTAMINE RECEPTOR"/>
    <property type="match status" value="1"/>
</dbReference>
<keyword evidence="3" id="KW-1003">Cell membrane</keyword>
<feature type="non-terminal residue" evidence="12">
    <location>
        <position position="1"/>
    </location>
</feature>
<dbReference type="PROSITE" id="PS50262">
    <property type="entry name" value="G_PROTEIN_RECEP_F1_2"/>
    <property type="match status" value="1"/>
</dbReference>
<organism evidence="12 13">
    <name type="scientific">Cryptolaemus montrouzieri</name>
    <dbReference type="NCBI Taxonomy" id="559131"/>
    <lineage>
        <taxon>Eukaryota</taxon>
        <taxon>Metazoa</taxon>
        <taxon>Ecdysozoa</taxon>
        <taxon>Arthropoda</taxon>
        <taxon>Hexapoda</taxon>
        <taxon>Insecta</taxon>
        <taxon>Pterygota</taxon>
        <taxon>Neoptera</taxon>
        <taxon>Endopterygota</taxon>
        <taxon>Coleoptera</taxon>
        <taxon>Polyphaga</taxon>
        <taxon>Cucujiformia</taxon>
        <taxon>Coccinelloidea</taxon>
        <taxon>Coccinellidae</taxon>
        <taxon>Scymninae</taxon>
        <taxon>Scymnini</taxon>
        <taxon>Cryptolaemus</taxon>
    </lineage>
</organism>
<dbReference type="GO" id="GO:0005886">
    <property type="term" value="C:plasma membrane"/>
    <property type="evidence" value="ECO:0007669"/>
    <property type="project" value="UniProtKB-SubCell"/>
</dbReference>
<comment type="subcellular location">
    <subcellularLocation>
        <location evidence="1">Cell membrane</location>
        <topology evidence="1">Multi-pass membrane protein</topology>
    </subcellularLocation>
</comment>
<keyword evidence="7 10" id="KW-0472">Membrane</keyword>
<protein>
    <recommendedName>
        <fullName evidence="11">G-protein coupled receptors family 1 profile domain-containing protein</fullName>
    </recommendedName>
</protein>
<comment type="similarity">
    <text evidence="2">Belongs to the G-protein coupled receptor 1 family.</text>
</comment>
<evidence type="ECO:0000256" key="3">
    <source>
        <dbReference type="ARBA" id="ARBA00022475"/>
    </source>
</evidence>
<evidence type="ECO:0000256" key="8">
    <source>
        <dbReference type="ARBA" id="ARBA00023170"/>
    </source>
</evidence>
<keyword evidence="13" id="KW-1185">Reference proteome</keyword>
<evidence type="ECO:0000256" key="6">
    <source>
        <dbReference type="ARBA" id="ARBA00023040"/>
    </source>
</evidence>
<sequence>ILDAPEMLQPRIANRLFNQSTVCQSNPPSSTCEKNTTLNFSCYEAGQRIIEFYCEQNYNATNIFTCASCNDQNITRNIVVQNFSDSVSEFSLNMPNRKCNLVNQSDILWICDLNKTVEKTASMTEYDWSFLFVVVFIAAGGLGNILVCLAVTLDRKLQNVTNYFLLSLAIADLLVSLFVMPLGAIPGILGK</sequence>
<evidence type="ECO:0000256" key="5">
    <source>
        <dbReference type="ARBA" id="ARBA00022989"/>
    </source>
</evidence>
<keyword evidence="9" id="KW-0807">Transducer</keyword>
<accession>A0ABD2NVN6</accession>
<proteinExistence type="inferred from homology"/>
<evidence type="ECO:0000256" key="7">
    <source>
        <dbReference type="ARBA" id="ARBA00023136"/>
    </source>
</evidence>
<dbReference type="GO" id="GO:0004930">
    <property type="term" value="F:G protein-coupled receptor activity"/>
    <property type="evidence" value="ECO:0007669"/>
    <property type="project" value="UniProtKB-KW"/>
</dbReference>
<dbReference type="PANTHER" id="PTHR24247:SF228">
    <property type="entry name" value="5-HYDROXYTRYPTAMINE (SEROTONIN) RECEPTOR 2A, ISOFORM B"/>
    <property type="match status" value="1"/>
</dbReference>
<evidence type="ECO:0000256" key="9">
    <source>
        <dbReference type="ARBA" id="ARBA00023224"/>
    </source>
</evidence>
<name>A0ABD2NVN6_9CUCU</name>
<dbReference type="Pfam" id="PF00001">
    <property type="entry name" value="7tm_1"/>
    <property type="match status" value="1"/>
</dbReference>
<keyword evidence="6" id="KW-0297">G-protein coupled receptor</keyword>
<feature type="transmembrane region" description="Helical" evidence="10">
    <location>
        <begin position="128"/>
        <end position="151"/>
    </location>
</feature>
<feature type="domain" description="G-protein coupled receptors family 1 profile" evidence="11">
    <location>
        <begin position="143"/>
        <end position="191"/>
    </location>
</feature>
<dbReference type="SUPFAM" id="SSF81321">
    <property type="entry name" value="Family A G protein-coupled receptor-like"/>
    <property type="match status" value="1"/>
</dbReference>
<dbReference type="EMBL" id="JABFTP020000144">
    <property type="protein sequence ID" value="KAL3282808.1"/>
    <property type="molecule type" value="Genomic_DNA"/>
</dbReference>
<evidence type="ECO:0000259" key="11">
    <source>
        <dbReference type="PROSITE" id="PS50262"/>
    </source>
</evidence>